<protein>
    <submittedName>
        <fullName evidence="3">Uncharacterized protein</fullName>
    </submittedName>
</protein>
<dbReference type="EnsemblMetazoa" id="XM_022787626">
    <property type="protein sequence ID" value="XP_022643361"/>
    <property type="gene ID" value="LOC111242800"/>
</dbReference>
<reference evidence="3" key="1">
    <citation type="submission" date="2021-01" db="UniProtKB">
        <authorList>
            <consortium name="EnsemblMetazoa"/>
        </authorList>
    </citation>
    <scope>IDENTIFICATION</scope>
</reference>
<dbReference type="InterPro" id="IPR051217">
    <property type="entry name" value="Insect_Cuticle_Struc_Prot"/>
</dbReference>
<dbReference type="PROSITE" id="PS51155">
    <property type="entry name" value="CHIT_BIND_RR_2"/>
    <property type="match status" value="1"/>
</dbReference>
<dbReference type="GO" id="GO:0042302">
    <property type="term" value="F:structural constituent of cuticle"/>
    <property type="evidence" value="ECO:0007669"/>
    <property type="project" value="UniProtKB-UniRule"/>
</dbReference>
<evidence type="ECO:0000256" key="1">
    <source>
        <dbReference type="ARBA" id="ARBA00022460"/>
    </source>
</evidence>
<keyword evidence="4" id="KW-1185">Reference proteome</keyword>
<dbReference type="PANTHER" id="PTHR12236:SF79">
    <property type="entry name" value="CUTICULAR PROTEIN 50CB-RELATED"/>
    <property type="match status" value="1"/>
</dbReference>
<dbReference type="InParanoid" id="A0A7M7IWA5"/>
<keyword evidence="1 2" id="KW-0193">Cuticle</keyword>
<dbReference type="GeneID" id="111242800"/>
<dbReference type="Pfam" id="PF00379">
    <property type="entry name" value="Chitin_bind_4"/>
    <property type="match status" value="1"/>
</dbReference>
<dbReference type="InterPro" id="IPR000618">
    <property type="entry name" value="Insect_cuticle"/>
</dbReference>
<dbReference type="AlphaFoldDB" id="A0A7M7IWA5"/>
<organism evidence="3 4">
    <name type="scientific">Varroa destructor</name>
    <name type="common">Honeybee mite</name>
    <dbReference type="NCBI Taxonomy" id="109461"/>
    <lineage>
        <taxon>Eukaryota</taxon>
        <taxon>Metazoa</taxon>
        <taxon>Ecdysozoa</taxon>
        <taxon>Arthropoda</taxon>
        <taxon>Chelicerata</taxon>
        <taxon>Arachnida</taxon>
        <taxon>Acari</taxon>
        <taxon>Parasitiformes</taxon>
        <taxon>Mesostigmata</taxon>
        <taxon>Gamasina</taxon>
        <taxon>Dermanyssoidea</taxon>
        <taxon>Varroidae</taxon>
        <taxon>Varroa</taxon>
    </lineage>
</organism>
<evidence type="ECO:0000256" key="2">
    <source>
        <dbReference type="PROSITE-ProRule" id="PRU00497"/>
    </source>
</evidence>
<evidence type="ECO:0000313" key="4">
    <source>
        <dbReference type="Proteomes" id="UP000594260"/>
    </source>
</evidence>
<sequence length="237" mass="26585">KTQSTSCYRHTDLRHVDTSYLQSQWVIAFSIVVVAVRCGHIGANGGSSLTYHKQKNVGHYEFRYDIKDDHDNINGRQEKGSHGQVYGSYYLGEVGGPYRTVEYIADKFGFRAVIKTNEHGTKTSEPTFAPITSDFGKIIPSGSARIAGHHKIHYGRHKQTLGDHKASIQEIPAHGQDVKASYESQQPAYKQYDQHKIRIHTGSTPVAYHIPSLNYNDLFNYGAGLNGGYRKVLFVKN</sequence>
<dbReference type="FunCoup" id="A0A7M7IWA5">
    <property type="interactions" value="34"/>
</dbReference>
<dbReference type="PANTHER" id="PTHR12236">
    <property type="entry name" value="STRUCTURAL CONTITUENT OF CUTICLE"/>
    <property type="match status" value="1"/>
</dbReference>
<dbReference type="OrthoDB" id="7394989at2759"/>
<accession>A0A7M7IWA5</accession>
<evidence type="ECO:0000313" key="3">
    <source>
        <dbReference type="EnsemblMetazoa" id="XP_022643361"/>
    </source>
</evidence>
<dbReference type="GO" id="GO:0031012">
    <property type="term" value="C:extracellular matrix"/>
    <property type="evidence" value="ECO:0007669"/>
    <property type="project" value="TreeGrafter"/>
</dbReference>
<dbReference type="GO" id="GO:0005615">
    <property type="term" value="C:extracellular space"/>
    <property type="evidence" value="ECO:0007669"/>
    <property type="project" value="TreeGrafter"/>
</dbReference>
<dbReference type="KEGG" id="vde:111242800"/>
<dbReference type="RefSeq" id="XP_022643361.1">
    <property type="nucleotide sequence ID" value="XM_022787626.1"/>
</dbReference>
<name>A0A7M7IWA5_VARDE</name>
<proteinExistence type="predicted"/>
<dbReference type="Proteomes" id="UP000594260">
    <property type="component" value="Unplaced"/>
</dbReference>